<organism evidence="7 8">
    <name type="scientific">Marivivens donghaensis</name>
    <dbReference type="NCBI Taxonomy" id="1699413"/>
    <lineage>
        <taxon>Bacteria</taxon>
        <taxon>Pseudomonadati</taxon>
        <taxon>Pseudomonadota</taxon>
        <taxon>Alphaproteobacteria</taxon>
        <taxon>Rhodobacterales</taxon>
        <taxon>Paracoccaceae</taxon>
        <taxon>Marivivens group</taxon>
        <taxon>Marivivens</taxon>
    </lineage>
</organism>
<reference evidence="7 8" key="1">
    <citation type="submission" date="2020-03" db="EMBL/GenBank/DDBJ databases">
        <title>Bacterial isolates of synthetic phycosphere.</title>
        <authorList>
            <person name="Fu H."/>
            <person name="Moran M.A."/>
        </authorList>
    </citation>
    <scope>NUCLEOTIDE SEQUENCE [LARGE SCALE GENOMIC DNA]</scope>
    <source>
        <strain evidence="7 8">HF1</strain>
    </source>
</reference>
<feature type="transmembrane region" description="Helical" evidence="6">
    <location>
        <begin position="140"/>
        <end position="171"/>
    </location>
</feature>
<name>A0ABX0VYR7_9RHOB</name>
<feature type="transmembrane region" description="Helical" evidence="6">
    <location>
        <begin position="220"/>
        <end position="239"/>
    </location>
</feature>
<sequence>MIRQSFLALGLRLMAAGIAYATVMLFGRWMTPQDYGDFVIVLSALGFGAVIVGQGYPLILLRYLHEPNGGAALSAANRRVLMMALAAALLAAVIAPRPTLAYGAVLLPAFALCDISGAALRAQGKTTAALAPRDVVWRLALIGLAPAVGFGASTLLIAANLILWPIALAMWAAARLPRTGHAPPMQRPARRVWTTMLANAGLANLDTLCIAGVFGPEIAGLYFAAARTASLPSFALNAANTVLGPRIAKAPEIADLRKSALFGALPAFAAFLVFCVAGERILALFGERFTDMLPVVLILSLGQVVNGAAGPAGLILNLRGFEACHSRISLSALVAALIAVPIAALFGSPITVAITSTAILIAYELALLRAAMRKTGLSISVFSHGVRA</sequence>
<feature type="transmembrane region" description="Helical" evidence="6">
    <location>
        <begin position="79"/>
        <end position="95"/>
    </location>
</feature>
<protein>
    <recommendedName>
        <fullName evidence="9">Polysaccharide biosynthesis protein</fullName>
    </recommendedName>
</protein>
<keyword evidence="3 6" id="KW-0812">Transmembrane</keyword>
<accession>A0ABX0VYR7</accession>
<dbReference type="Proteomes" id="UP000709466">
    <property type="component" value="Unassembled WGS sequence"/>
</dbReference>
<feature type="transmembrane region" description="Helical" evidence="6">
    <location>
        <begin position="100"/>
        <end position="120"/>
    </location>
</feature>
<feature type="transmembrane region" description="Helical" evidence="6">
    <location>
        <begin position="6"/>
        <end position="26"/>
    </location>
</feature>
<dbReference type="EMBL" id="JAATOP010000003">
    <property type="protein sequence ID" value="NIY72069.1"/>
    <property type="molecule type" value="Genomic_DNA"/>
</dbReference>
<evidence type="ECO:0000256" key="2">
    <source>
        <dbReference type="ARBA" id="ARBA00022475"/>
    </source>
</evidence>
<feature type="transmembrane region" description="Helical" evidence="6">
    <location>
        <begin position="260"/>
        <end position="283"/>
    </location>
</feature>
<feature type="transmembrane region" description="Helical" evidence="6">
    <location>
        <begin position="295"/>
        <end position="316"/>
    </location>
</feature>
<comment type="subcellular location">
    <subcellularLocation>
        <location evidence="1">Cell membrane</location>
        <topology evidence="1">Multi-pass membrane protein</topology>
    </subcellularLocation>
</comment>
<evidence type="ECO:0000256" key="3">
    <source>
        <dbReference type="ARBA" id="ARBA00022692"/>
    </source>
</evidence>
<feature type="transmembrane region" description="Helical" evidence="6">
    <location>
        <begin position="352"/>
        <end position="372"/>
    </location>
</feature>
<keyword evidence="2" id="KW-1003">Cell membrane</keyword>
<dbReference type="PANTHER" id="PTHR30250">
    <property type="entry name" value="PST FAMILY PREDICTED COLANIC ACID TRANSPORTER"/>
    <property type="match status" value="1"/>
</dbReference>
<proteinExistence type="predicted"/>
<evidence type="ECO:0000313" key="7">
    <source>
        <dbReference type="EMBL" id="NIY72069.1"/>
    </source>
</evidence>
<keyword evidence="4 6" id="KW-1133">Transmembrane helix</keyword>
<gene>
    <name evidence="7" type="ORF">HCZ30_06425</name>
</gene>
<evidence type="ECO:0008006" key="9">
    <source>
        <dbReference type="Google" id="ProtNLM"/>
    </source>
</evidence>
<evidence type="ECO:0000256" key="1">
    <source>
        <dbReference type="ARBA" id="ARBA00004651"/>
    </source>
</evidence>
<dbReference type="PANTHER" id="PTHR30250:SF11">
    <property type="entry name" value="O-ANTIGEN TRANSPORTER-RELATED"/>
    <property type="match status" value="1"/>
</dbReference>
<feature type="transmembrane region" description="Helical" evidence="6">
    <location>
        <begin position="328"/>
        <end position="346"/>
    </location>
</feature>
<evidence type="ECO:0000256" key="4">
    <source>
        <dbReference type="ARBA" id="ARBA00022989"/>
    </source>
</evidence>
<dbReference type="InterPro" id="IPR050833">
    <property type="entry name" value="Poly_Biosynth_Transport"/>
</dbReference>
<comment type="caution">
    <text evidence="7">The sequence shown here is derived from an EMBL/GenBank/DDBJ whole genome shotgun (WGS) entry which is preliminary data.</text>
</comment>
<keyword evidence="8" id="KW-1185">Reference proteome</keyword>
<keyword evidence="5 6" id="KW-0472">Membrane</keyword>
<feature type="transmembrane region" description="Helical" evidence="6">
    <location>
        <begin position="38"/>
        <end position="59"/>
    </location>
</feature>
<dbReference type="RefSeq" id="WP_167637454.1">
    <property type="nucleotide sequence ID" value="NZ_JAATOP010000003.1"/>
</dbReference>
<evidence type="ECO:0000256" key="6">
    <source>
        <dbReference type="SAM" id="Phobius"/>
    </source>
</evidence>
<evidence type="ECO:0000313" key="8">
    <source>
        <dbReference type="Proteomes" id="UP000709466"/>
    </source>
</evidence>
<evidence type="ECO:0000256" key="5">
    <source>
        <dbReference type="ARBA" id="ARBA00023136"/>
    </source>
</evidence>
<feature type="transmembrane region" description="Helical" evidence="6">
    <location>
        <begin position="192"/>
        <end position="214"/>
    </location>
</feature>